<dbReference type="PRINTS" id="PR00463">
    <property type="entry name" value="EP450I"/>
</dbReference>
<sequence length="527" mass="59140">MGIVQEAAAFVGSLTAVQLAGAFAALVLAFHVVPYILDPHGLRKYPAAGPFGIAAFTDAWVVWQARRGKRFEALDKAHRKYGKYVRISPRQVSIADPKALDTIYGHGTGTMKPAFYDAFVGLKNVRGLFNTRDRAEHTRKRKIVSATFAQRNVLEFEPYIASVMRQLLNKWDAMCDKAVKDGKGWVTLDTLTWLNFLAFDIIGDLAFGAPFGMVEREADICEIEQEDGSIKHLPAVTILNERGEYSNCLGVMPPHWRPFSKYVDPWFSRGHASVINLAGMARARVNARLKSGAGDRKDLLARLQEARDESGNPMDIDELTAEALTQLIAGSDTTSNSSCAIIFYLARNQDAQKKLQAELDKTFKDRGISGVMEYEDIKTLPYLEACINEALRMHSTSSMGLPRVMPAQGADFQGEHFKEGTEVSVPAYTIHHLESIWGDPFNYRPERWLGSDAKQLEKSFIPFSIGPRSCVGRNLATMELLVFMSTLFYRYDFKLADENQTKLETSEGFLRKPLESWIKMRRRSIDA</sequence>
<evidence type="ECO:0000256" key="8">
    <source>
        <dbReference type="PIRSR" id="PIRSR602401-1"/>
    </source>
</evidence>
<comment type="similarity">
    <text evidence="2 9">Belongs to the cytochrome P450 family.</text>
</comment>
<dbReference type="InterPro" id="IPR001128">
    <property type="entry name" value="Cyt_P450"/>
</dbReference>
<keyword evidence="3 8" id="KW-0349">Heme</keyword>
<evidence type="ECO:0000313" key="10">
    <source>
        <dbReference type="EMBL" id="BAA09832.1"/>
    </source>
</evidence>
<reference evidence="10" key="2">
    <citation type="journal article" date="1997" name="Mol. Gen. Genet.">
        <title>Structural characterization of the gene and corresponding cDNA for the cytochrome P450rm from Rhodotorula minuta which catalyzes formation of isobutene and 4-hydroxylation of benzoate.</title>
        <authorList>
            <person name="Fujii T."/>
            <person name="Nakamura K."/>
            <person name="Shibuya K."/>
            <person name="Tanase S."/>
            <person name="Gotoh O."/>
            <person name="Ogawa T."/>
            <person name="Fukuda H."/>
        </authorList>
    </citation>
    <scope>NUCLEOTIDE SEQUENCE</scope>
    <source>
        <strain evidence="10">NBRC 1102</strain>
    </source>
</reference>
<evidence type="ECO:0000256" key="5">
    <source>
        <dbReference type="ARBA" id="ARBA00023002"/>
    </source>
</evidence>
<dbReference type="SUPFAM" id="SSF48264">
    <property type="entry name" value="Cytochrome P450"/>
    <property type="match status" value="1"/>
</dbReference>
<dbReference type="EMBL" id="D63703">
    <property type="protein sequence ID" value="BAA09832.1"/>
    <property type="molecule type" value="Genomic_DNA"/>
</dbReference>
<evidence type="ECO:0000256" key="6">
    <source>
        <dbReference type="ARBA" id="ARBA00023004"/>
    </source>
</evidence>
<evidence type="ECO:0000256" key="7">
    <source>
        <dbReference type="ARBA" id="ARBA00023033"/>
    </source>
</evidence>
<keyword evidence="4 8" id="KW-0479">Metal-binding</keyword>
<dbReference type="PROSITE" id="PS00086">
    <property type="entry name" value="CYTOCHROME_P450"/>
    <property type="match status" value="1"/>
</dbReference>
<dbReference type="InterPro" id="IPR050121">
    <property type="entry name" value="Cytochrome_P450_monoxygenase"/>
</dbReference>
<evidence type="ECO:0000256" key="9">
    <source>
        <dbReference type="RuleBase" id="RU000461"/>
    </source>
</evidence>
<dbReference type="PANTHER" id="PTHR24305">
    <property type="entry name" value="CYTOCHROME P450"/>
    <property type="match status" value="1"/>
</dbReference>
<gene>
    <name evidence="10" type="primary">P450rm</name>
</gene>
<comment type="cofactor">
    <cofactor evidence="1 8">
        <name>heme</name>
        <dbReference type="ChEBI" id="CHEBI:30413"/>
    </cofactor>
</comment>
<name>Q12668_9BASI</name>
<dbReference type="CDD" id="cd11061">
    <property type="entry name" value="CYP67-like"/>
    <property type="match status" value="1"/>
</dbReference>
<dbReference type="PRINTS" id="PR00385">
    <property type="entry name" value="P450"/>
</dbReference>
<evidence type="ECO:0000256" key="2">
    <source>
        <dbReference type="ARBA" id="ARBA00010617"/>
    </source>
</evidence>
<accession>Q12668</accession>
<evidence type="ECO:0000256" key="4">
    <source>
        <dbReference type="ARBA" id="ARBA00022723"/>
    </source>
</evidence>
<dbReference type="GO" id="GO:0004497">
    <property type="term" value="F:monooxygenase activity"/>
    <property type="evidence" value="ECO:0007669"/>
    <property type="project" value="UniProtKB-KW"/>
</dbReference>
<organism evidence="10">
    <name type="scientific">Cystobasidium minutum</name>
    <dbReference type="NCBI Taxonomy" id="29899"/>
    <lineage>
        <taxon>Eukaryota</taxon>
        <taxon>Fungi</taxon>
        <taxon>Dikarya</taxon>
        <taxon>Basidiomycota</taxon>
        <taxon>Pucciniomycotina</taxon>
        <taxon>Cystobasidiomycetes</taxon>
        <taxon>Cystobasidiales</taxon>
        <taxon>Cystobasidiaceae</taxon>
        <taxon>Cystobasidium</taxon>
    </lineage>
</organism>
<evidence type="ECO:0000256" key="1">
    <source>
        <dbReference type="ARBA" id="ARBA00001971"/>
    </source>
</evidence>
<dbReference type="Pfam" id="PF00067">
    <property type="entry name" value="p450"/>
    <property type="match status" value="1"/>
</dbReference>
<dbReference type="GO" id="GO:0020037">
    <property type="term" value="F:heme binding"/>
    <property type="evidence" value="ECO:0007669"/>
    <property type="project" value="InterPro"/>
</dbReference>
<dbReference type="GO" id="GO:0005506">
    <property type="term" value="F:iron ion binding"/>
    <property type="evidence" value="ECO:0007669"/>
    <property type="project" value="InterPro"/>
</dbReference>
<dbReference type="GO" id="GO:0016705">
    <property type="term" value="F:oxidoreductase activity, acting on paired donors, with incorporation or reduction of molecular oxygen"/>
    <property type="evidence" value="ECO:0007669"/>
    <property type="project" value="InterPro"/>
</dbReference>
<dbReference type="InterPro" id="IPR017972">
    <property type="entry name" value="Cyt_P450_CS"/>
</dbReference>
<proteinExistence type="inferred from homology"/>
<dbReference type="InterPro" id="IPR036396">
    <property type="entry name" value="Cyt_P450_sf"/>
</dbReference>
<feature type="binding site" description="axial binding residue" evidence="8">
    <location>
        <position position="470"/>
    </location>
    <ligand>
        <name>heme</name>
        <dbReference type="ChEBI" id="CHEBI:30413"/>
    </ligand>
    <ligandPart>
        <name>Fe</name>
        <dbReference type="ChEBI" id="CHEBI:18248"/>
    </ligandPart>
</feature>
<keyword evidence="6 8" id="KW-0408">Iron</keyword>
<keyword evidence="7 9" id="KW-0503">Monooxygenase</keyword>
<dbReference type="Gene3D" id="1.10.630.10">
    <property type="entry name" value="Cytochrome P450"/>
    <property type="match status" value="1"/>
</dbReference>
<evidence type="ECO:0000256" key="3">
    <source>
        <dbReference type="ARBA" id="ARBA00022617"/>
    </source>
</evidence>
<protein>
    <submittedName>
        <fullName evidence="10">Isobutene-forming enzyme and benzoate 4-hydroxylase</fullName>
    </submittedName>
</protein>
<reference evidence="10" key="1">
    <citation type="submission" date="1995-07" db="EMBL/GenBank/DDBJ databases">
        <authorList>
            <person name="Nagahama K."/>
            <person name="Fukuda H."/>
            <person name="Nakamura K."/>
            <person name="Shibuya K."/>
            <person name="Tanase S."/>
            <person name="Gotoh O."/>
            <person name="Ogawa T."/>
            <person name="Fujii T."/>
        </authorList>
    </citation>
    <scope>NUCLEOTIDE SEQUENCE</scope>
    <source>
        <strain evidence="10">NBRC 1102</strain>
    </source>
</reference>
<keyword evidence="5 9" id="KW-0560">Oxidoreductase</keyword>
<dbReference type="InterPro" id="IPR002401">
    <property type="entry name" value="Cyt_P450_E_grp-I"/>
</dbReference>
<dbReference type="AlphaFoldDB" id="Q12668"/>
<dbReference type="PANTHER" id="PTHR24305:SF29">
    <property type="entry name" value="BENZOATE-PARA-HYDROXYLASE"/>
    <property type="match status" value="1"/>
</dbReference>